<accession>A0A5C8GIT5</accession>
<name>A0A5C8GIT5_9BACT</name>
<gene>
    <name evidence="1" type="ORF">ETF27_06765</name>
</gene>
<dbReference type="EMBL" id="SDIK01000052">
    <property type="protein sequence ID" value="TXJ61870.1"/>
    <property type="molecule type" value="Genomic_DNA"/>
</dbReference>
<dbReference type="AlphaFoldDB" id="A0A5C8GIT5"/>
<sequence>MKRQGQTLTLKTLTKKNVWNIQENDVFRLWSQAQRDADLKENSHHYLDIIKSAFFIEEVKVDKVEVIRKYEERGCKVGSVRFDNGTPVKWAIKKKNITRINDLNTDNIHHVSAAKLIEILERNFGGGWESLPQSVQSVIQSAFEVSTTTLPTERLKKTGGLYEMKLKEGFEILEITKGSWTEAIFVKELSTGDGTQSGKVDDEMLDSEGNILCKDDIDDSEIEEDEFDDDKLTEESYHTTFDAGPEVLEMESEDVVDDDF</sequence>
<dbReference type="OrthoDB" id="1081694at2"/>
<comment type="caution">
    <text evidence="1">The sequence shown here is derived from an EMBL/GenBank/DDBJ whole genome shotgun (WGS) entry which is preliminary data.</text>
</comment>
<dbReference type="RefSeq" id="WP_130828717.1">
    <property type="nucleotide sequence ID" value="NZ_SDIK01000052.1"/>
</dbReference>
<reference evidence="2" key="1">
    <citation type="submission" date="2019-05" db="EMBL/GenBank/DDBJ databases">
        <title>Prevotella brunnea sp. nov., isolated from a wound of a patient.</title>
        <authorList>
            <person name="Buhl M."/>
        </authorList>
    </citation>
    <scope>NUCLEOTIDE SEQUENCE [LARGE SCALE GENOMIC DNA]</scope>
    <source>
        <strain evidence="2">A2672</strain>
    </source>
</reference>
<evidence type="ECO:0000313" key="2">
    <source>
        <dbReference type="Proteomes" id="UP000321612"/>
    </source>
</evidence>
<dbReference type="Proteomes" id="UP000321612">
    <property type="component" value="Unassembled WGS sequence"/>
</dbReference>
<proteinExistence type="predicted"/>
<evidence type="ECO:0000313" key="1">
    <source>
        <dbReference type="EMBL" id="TXJ61870.1"/>
    </source>
</evidence>
<protein>
    <submittedName>
        <fullName evidence="1">Uncharacterized protein</fullName>
    </submittedName>
</protein>
<organism evidence="1 2">
    <name type="scientific">Prevotella brunnea</name>
    <dbReference type="NCBI Taxonomy" id="2508867"/>
    <lineage>
        <taxon>Bacteria</taxon>
        <taxon>Pseudomonadati</taxon>
        <taxon>Bacteroidota</taxon>
        <taxon>Bacteroidia</taxon>
        <taxon>Bacteroidales</taxon>
        <taxon>Prevotellaceae</taxon>
        <taxon>Prevotella</taxon>
    </lineage>
</organism>
<keyword evidence="2" id="KW-1185">Reference proteome</keyword>